<proteinExistence type="predicted"/>
<name>A0A7C1GT52_9CREN</name>
<dbReference type="Pfam" id="PF21965">
    <property type="entry name" value="SAMP2"/>
    <property type="match status" value="1"/>
</dbReference>
<dbReference type="GeneID" id="16573880"/>
<dbReference type="EMBL" id="DSAY01000179">
    <property type="protein sequence ID" value="HDP15993.1"/>
    <property type="molecule type" value="Genomic_DNA"/>
</dbReference>
<dbReference type="SUPFAM" id="SSF54285">
    <property type="entry name" value="MoaD/ThiS"/>
    <property type="match status" value="1"/>
</dbReference>
<dbReference type="InterPro" id="IPR012675">
    <property type="entry name" value="Beta-grasp_dom_sf"/>
</dbReference>
<accession>A0A7C1GT52</accession>
<dbReference type="Gene3D" id="3.10.20.30">
    <property type="match status" value="1"/>
</dbReference>
<reference evidence="1" key="1">
    <citation type="journal article" date="2020" name="mSystems">
        <title>Genome- and Community-Level Interaction Insights into Carbon Utilization and Element Cycling Functions of Hydrothermarchaeota in Hydrothermal Sediment.</title>
        <authorList>
            <person name="Zhou Z."/>
            <person name="Liu Y."/>
            <person name="Xu W."/>
            <person name="Pan J."/>
            <person name="Luo Z.H."/>
            <person name="Li M."/>
        </authorList>
    </citation>
    <scope>NUCLEOTIDE SEQUENCE [LARGE SCALE GENOMIC DNA]</scope>
    <source>
        <strain evidence="1">SpSt-116</strain>
    </source>
</reference>
<gene>
    <name evidence="1" type="ORF">ENN26_09515</name>
</gene>
<sequence length="73" mass="7859">MSNGELVSVLVDIFGREVREVKVPANTRIADLVKMLGLRVSEVVVSVDGEVTTEEELVRPGSRIKLHSVVSGG</sequence>
<dbReference type="RefSeq" id="WP_148682108.1">
    <property type="nucleotide sequence ID" value="NC_022093.1"/>
</dbReference>
<dbReference type="InterPro" id="IPR053833">
    <property type="entry name" value="SAMP2"/>
</dbReference>
<comment type="caution">
    <text evidence="1">The sequence shown here is derived from an EMBL/GenBank/DDBJ whole genome shotgun (WGS) entry which is preliminary data.</text>
</comment>
<organism evidence="1">
    <name type="scientific">Thermofilum adornatum</name>
    <dbReference type="NCBI Taxonomy" id="1365176"/>
    <lineage>
        <taxon>Archaea</taxon>
        <taxon>Thermoproteota</taxon>
        <taxon>Thermoprotei</taxon>
        <taxon>Thermofilales</taxon>
        <taxon>Thermofilaceae</taxon>
        <taxon>Thermofilum</taxon>
    </lineage>
</organism>
<dbReference type="AlphaFoldDB" id="A0A7C1GT52"/>
<dbReference type="OrthoDB" id="381446at2157"/>
<dbReference type="InterPro" id="IPR016155">
    <property type="entry name" value="Mopterin_synth/thiamin_S_b"/>
</dbReference>
<protein>
    <submittedName>
        <fullName evidence="1">MoaD/ThiS family protein</fullName>
    </submittedName>
</protein>
<evidence type="ECO:0000313" key="1">
    <source>
        <dbReference type="EMBL" id="HDP15993.1"/>
    </source>
</evidence>